<dbReference type="HOGENOM" id="CLU_011472_0_0_10"/>
<dbReference type="InterPro" id="IPR052894">
    <property type="entry name" value="AsmA-related"/>
</dbReference>
<gene>
    <name evidence="2" type="ORF">Bcop_0747</name>
</gene>
<dbReference type="STRING" id="679937.Bcop_0747"/>
<keyword evidence="1" id="KW-1133">Transmembrane helix</keyword>
<name>F3ZT01_9BACE</name>
<keyword evidence="3" id="KW-1185">Reference proteome</keyword>
<dbReference type="EMBL" id="CM001167">
    <property type="protein sequence ID" value="EGJ70963.1"/>
    <property type="molecule type" value="Genomic_DNA"/>
</dbReference>
<keyword evidence="1" id="KW-0472">Membrane</keyword>
<feature type="transmembrane region" description="Helical" evidence="1">
    <location>
        <begin position="7"/>
        <end position="26"/>
    </location>
</feature>
<dbReference type="GO" id="GO:0005886">
    <property type="term" value="C:plasma membrane"/>
    <property type="evidence" value="ECO:0007669"/>
    <property type="project" value="TreeGrafter"/>
</dbReference>
<dbReference type="eggNOG" id="COG2982">
    <property type="taxonomic scope" value="Bacteria"/>
</dbReference>
<dbReference type="AlphaFoldDB" id="F3ZT01"/>
<evidence type="ECO:0000313" key="2">
    <source>
        <dbReference type="EMBL" id="EGJ70963.1"/>
    </source>
</evidence>
<reference evidence="2 3" key="1">
    <citation type="journal article" date="2011" name="Stand. Genomic Sci.">
        <title>Non-contiguous finished genome sequence of Bacteroides coprosuis type strain (PC139).</title>
        <authorList>
            <person name="Land M."/>
            <person name="Held B."/>
            <person name="Gronow S."/>
            <person name="Abt B."/>
            <person name="Lucas S."/>
            <person name="Del Rio T.G."/>
            <person name="Nolan M."/>
            <person name="Tice H."/>
            <person name="Cheng J.F."/>
            <person name="Pitluck S."/>
            <person name="Liolios K."/>
            <person name="Pagani I."/>
            <person name="Ivanova N."/>
            <person name="Mavromatis K."/>
            <person name="Mikhailova N."/>
            <person name="Pati A."/>
            <person name="Tapia R."/>
            <person name="Han C."/>
            <person name="Goodwin L."/>
            <person name="Chen A."/>
            <person name="Palaniappan K."/>
            <person name="Hauser L."/>
            <person name="Brambilla E.M."/>
            <person name="Rohde M."/>
            <person name="Goker M."/>
            <person name="Detter J.C."/>
            <person name="Woyke T."/>
            <person name="Bristow J."/>
            <person name="Eisen J.A."/>
            <person name="Markowitz V."/>
            <person name="Hugenholtz P."/>
            <person name="Kyrpides N.C."/>
            <person name="Klenk H.P."/>
            <person name="Lapidus A."/>
        </authorList>
    </citation>
    <scope>NUCLEOTIDE SEQUENCE</scope>
    <source>
        <strain evidence="2 3">DSM 18011</strain>
    </source>
</reference>
<protein>
    <submittedName>
        <fullName evidence="2">Putative outer membrane protein</fullName>
    </submittedName>
</protein>
<dbReference type="PANTHER" id="PTHR30441:SF8">
    <property type="entry name" value="DUF748 DOMAIN-CONTAINING PROTEIN"/>
    <property type="match status" value="1"/>
</dbReference>
<accession>F3ZT01</accession>
<dbReference type="GO" id="GO:0090313">
    <property type="term" value="P:regulation of protein targeting to membrane"/>
    <property type="evidence" value="ECO:0007669"/>
    <property type="project" value="TreeGrafter"/>
</dbReference>
<organism evidence="2 3">
    <name type="scientific">Bacteroides coprosuis DSM 18011</name>
    <dbReference type="NCBI Taxonomy" id="679937"/>
    <lineage>
        <taxon>Bacteria</taxon>
        <taxon>Pseudomonadati</taxon>
        <taxon>Bacteroidota</taxon>
        <taxon>Bacteroidia</taxon>
        <taxon>Bacteroidales</taxon>
        <taxon>Bacteroidaceae</taxon>
        <taxon>Bacteroides</taxon>
    </lineage>
</organism>
<dbReference type="PANTHER" id="PTHR30441">
    <property type="entry name" value="DUF748 DOMAIN-CONTAINING PROTEIN"/>
    <property type="match status" value="1"/>
</dbReference>
<sequence length="844" mass="93543">MKKAFKITGIIVAILLVIMISIPFLFSGKIESLVKKEANKMLNAEFDFASLDISLFKNFPKASLTLKDFWVKGINEFENDTLAKAKELTATVNVMSLFKDSGYEIGQIILNEGKLKAVVLPTGVENWNILKEEDTKEDVQEELEDATEGDFSLKVDKISVKNFSLIYDNQKDNQFALIDNLDLNLKGDLSSKKTTLAIEGNTPNLTFRSGGIPLINSMHLKAKINLDADLSNKVFTLAKNEIQLNAIKTNLDGWVAMKENDAIEMDLKLNTSEVGFKEVLSLIPAIYANDFKNIQTDGTATLIAYAKGTMQGDILPSFDITLDVKDAMFRYPSLPSGVDQININANISNPGGLADKTIIKLNPFTFRMANNPYQVNASISNIVSDPRFDIKANGILDLGKIEEVYPLEDMNLNGIINANIAIAGQSSFIEKELYDRIQASGTIQVKDMKIDVKDIPSMKVDQSLLTFTPQFLKLSETTIHIGENDITLDSQLNNYIGYLMKGSTIKGSLNARSNHLNLNDFMSSEEQEDASIAESDSIFGVIEVPKNIDFNINANLKEVILSNWTITNVKGHIHVKDGKADMTNLSMNAMDGELIMNGSYSTERIEHPTLNANFMMNNLSFAKAYKELNMVQSLAPIFSNLEGNFSGAMQLKTELNASMEPIYPTLQAAGNIKTKDLKLSNVDIAKKLSQALNKEDLLNKQIKDIDLNFHIKDGRLETKPFTFNVGDYNLTLTGTTGLDQTIEYTGKLKLPASVSKVEGLNTMGFLVGGSFNNPTFKIDTKSMLEEGGKVLEDKAKDFLSKELLKNKKDSTSLGIDSVQTDIKEQVKEEVGNKIKDLFKKKKNK</sequence>
<dbReference type="Proteomes" id="UP000018439">
    <property type="component" value="Chromosome"/>
</dbReference>
<evidence type="ECO:0000313" key="3">
    <source>
        <dbReference type="Proteomes" id="UP000018439"/>
    </source>
</evidence>
<evidence type="ECO:0000256" key="1">
    <source>
        <dbReference type="SAM" id="Phobius"/>
    </source>
</evidence>
<dbReference type="OrthoDB" id="596403at2"/>
<proteinExistence type="predicted"/>
<keyword evidence="1" id="KW-0812">Transmembrane</keyword>